<sequence length="57" mass="6316">MGEKEGDLVNLTFPLALCLVLGDTRCTSHMYLGVFDDCANSEQAFVHLLQCDHSQTK</sequence>
<organism evidence="1 2">
    <name type="scientific">Pseudocercospora fijiensis (strain CIRAD86)</name>
    <name type="common">Black leaf streak disease fungus</name>
    <name type="synonym">Mycosphaerella fijiensis</name>
    <dbReference type="NCBI Taxonomy" id="383855"/>
    <lineage>
        <taxon>Eukaryota</taxon>
        <taxon>Fungi</taxon>
        <taxon>Dikarya</taxon>
        <taxon>Ascomycota</taxon>
        <taxon>Pezizomycotina</taxon>
        <taxon>Dothideomycetes</taxon>
        <taxon>Dothideomycetidae</taxon>
        <taxon>Mycosphaerellales</taxon>
        <taxon>Mycosphaerellaceae</taxon>
        <taxon>Pseudocercospora</taxon>
    </lineage>
</organism>
<dbReference type="AlphaFoldDB" id="M3B6Y2"/>
<evidence type="ECO:0000313" key="1">
    <source>
        <dbReference type="EMBL" id="EME85097.1"/>
    </source>
</evidence>
<accession>M3B6Y2</accession>
<dbReference type="HOGENOM" id="CLU_2997476_0_0_1"/>
<dbReference type="EMBL" id="KB446557">
    <property type="protein sequence ID" value="EME85097.1"/>
    <property type="molecule type" value="Genomic_DNA"/>
</dbReference>
<evidence type="ECO:0000313" key="2">
    <source>
        <dbReference type="Proteomes" id="UP000016932"/>
    </source>
</evidence>
<dbReference type="KEGG" id="pfj:MYCFIDRAFT_182517"/>
<keyword evidence="2" id="KW-1185">Reference proteome</keyword>
<dbReference type="Proteomes" id="UP000016932">
    <property type="component" value="Unassembled WGS sequence"/>
</dbReference>
<dbReference type="GeneID" id="19334615"/>
<proteinExistence type="predicted"/>
<gene>
    <name evidence="1" type="ORF">MYCFIDRAFT_182517</name>
</gene>
<dbReference type="VEuPathDB" id="FungiDB:MYCFIDRAFT_182517"/>
<protein>
    <submittedName>
        <fullName evidence="1">Uncharacterized protein</fullName>
    </submittedName>
</protein>
<reference evidence="1 2" key="1">
    <citation type="journal article" date="2012" name="PLoS Pathog.">
        <title>Diverse lifestyles and strategies of plant pathogenesis encoded in the genomes of eighteen Dothideomycetes fungi.</title>
        <authorList>
            <person name="Ohm R.A."/>
            <person name="Feau N."/>
            <person name="Henrissat B."/>
            <person name="Schoch C.L."/>
            <person name="Horwitz B.A."/>
            <person name="Barry K.W."/>
            <person name="Condon B.J."/>
            <person name="Copeland A.C."/>
            <person name="Dhillon B."/>
            <person name="Glaser F."/>
            <person name="Hesse C.N."/>
            <person name="Kosti I."/>
            <person name="LaButti K."/>
            <person name="Lindquist E.A."/>
            <person name="Lucas S."/>
            <person name="Salamov A.A."/>
            <person name="Bradshaw R.E."/>
            <person name="Ciuffetti L."/>
            <person name="Hamelin R.C."/>
            <person name="Kema G.H.J."/>
            <person name="Lawrence C."/>
            <person name="Scott J.A."/>
            <person name="Spatafora J.W."/>
            <person name="Turgeon B.G."/>
            <person name="de Wit P.J.G.M."/>
            <person name="Zhong S."/>
            <person name="Goodwin S.B."/>
            <person name="Grigoriev I.V."/>
        </authorList>
    </citation>
    <scope>NUCLEOTIDE SEQUENCE [LARGE SCALE GENOMIC DNA]</scope>
    <source>
        <strain evidence="1 2">CIRAD86</strain>
    </source>
</reference>
<name>M3B6Y2_PSEFD</name>
<dbReference type="RefSeq" id="XP_007925581.1">
    <property type="nucleotide sequence ID" value="XM_007927390.1"/>
</dbReference>